<dbReference type="Proteomes" id="UP000186720">
    <property type="component" value="Unassembled WGS sequence"/>
</dbReference>
<dbReference type="InterPro" id="IPR018392">
    <property type="entry name" value="LysM"/>
</dbReference>
<dbReference type="SUPFAM" id="SSF54106">
    <property type="entry name" value="LysM domain"/>
    <property type="match status" value="1"/>
</dbReference>
<dbReference type="InterPro" id="IPR023346">
    <property type="entry name" value="Lysozyme-like_dom_sf"/>
</dbReference>
<dbReference type="Pfam" id="PF01476">
    <property type="entry name" value="LysM"/>
    <property type="match status" value="1"/>
</dbReference>
<keyword evidence="2" id="KW-0732">Signal</keyword>
<evidence type="ECO:0000256" key="1">
    <source>
        <dbReference type="ARBA" id="ARBA00007734"/>
    </source>
</evidence>
<dbReference type="PANTHER" id="PTHR37423">
    <property type="entry name" value="SOLUBLE LYTIC MUREIN TRANSGLYCOSYLASE-RELATED"/>
    <property type="match status" value="1"/>
</dbReference>
<dbReference type="SUPFAM" id="SSF53955">
    <property type="entry name" value="Lysozyme-like"/>
    <property type="match status" value="1"/>
</dbReference>
<comment type="similarity">
    <text evidence="1">Belongs to the transglycosylase Slt family.</text>
</comment>
<dbReference type="RefSeq" id="WP_083627513.1">
    <property type="nucleotide sequence ID" value="NZ_FPAM01000003.1"/>
</dbReference>
<comment type="caution">
    <text evidence="4">The sequence shown here is derived from an EMBL/GenBank/DDBJ whole genome shotgun (WGS) entry which is preliminary data.</text>
</comment>
<dbReference type="PANTHER" id="PTHR37423:SF2">
    <property type="entry name" value="MEMBRANE-BOUND LYTIC MUREIN TRANSGLYCOSYLASE C"/>
    <property type="match status" value="1"/>
</dbReference>
<name>A0A1Q6A684_9SPHI</name>
<evidence type="ECO:0000259" key="3">
    <source>
        <dbReference type="PROSITE" id="PS51782"/>
    </source>
</evidence>
<organism evidence="4 5">
    <name type="scientific">Mucilaginibacter polytrichastri</name>
    <dbReference type="NCBI Taxonomy" id="1302689"/>
    <lineage>
        <taxon>Bacteria</taxon>
        <taxon>Pseudomonadati</taxon>
        <taxon>Bacteroidota</taxon>
        <taxon>Sphingobacteriia</taxon>
        <taxon>Sphingobacteriales</taxon>
        <taxon>Sphingobacteriaceae</taxon>
        <taxon>Mucilaginibacter</taxon>
    </lineage>
</organism>
<accession>A0A1Q6A684</accession>
<reference evidence="4 5" key="1">
    <citation type="submission" date="2016-11" db="EMBL/GenBank/DDBJ databases">
        <title>Whole Genome Sequencing of Mucilaginibacter polytrichastri RG4-7(T) isolated from the moss sample.</title>
        <authorList>
            <person name="Li Y."/>
        </authorList>
    </citation>
    <scope>NUCLEOTIDE SEQUENCE [LARGE SCALE GENOMIC DNA]</scope>
    <source>
        <strain evidence="4 5">RG4-7</strain>
    </source>
</reference>
<dbReference type="AlphaFoldDB" id="A0A1Q6A684"/>
<evidence type="ECO:0000313" key="4">
    <source>
        <dbReference type="EMBL" id="OKS89528.1"/>
    </source>
</evidence>
<evidence type="ECO:0000256" key="2">
    <source>
        <dbReference type="SAM" id="SignalP"/>
    </source>
</evidence>
<dbReference type="SMART" id="SM00257">
    <property type="entry name" value="LysM"/>
    <property type="match status" value="1"/>
</dbReference>
<gene>
    <name evidence="4" type="ORF">RG47T_5012</name>
</gene>
<dbReference type="Gene3D" id="1.10.530.10">
    <property type="match status" value="1"/>
</dbReference>
<keyword evidence="5" id="KW-1185">Reference proteome</keyword>
<sequence length="422" mass="46477">MMRFYTVVALLLLSRLTLAAPGPRLHSDSSIVSKTFQVSQFRRDTLVALLPASQLASSQGGFMKNRLGAIQKEVPLDYNEFVQTYIDNYTGPNRREEMGRIMGLAKYYFPIYEKAFRDAGIPEEIKFLSIVESALNPNAVSRVGATGPWQFMSTTARTYGLSINNYVDDRRDPIQASYAAAAYIKDAYQEFGDWLLAIAAYNCGKGSVERAIQKANAMDYWSIRQYLPVETRGYVPAYIAVAYVMNYYEQHKITPQVCTMPMQTDTVMVNKFVSLGNVSRVLDISTEQLALLNPSYRKLVINGTAAVPRRLIIPQIPKEKFSAFYDALNGNSLTVPATPVFATQEVDAGAIDAIPAFHTVRKGETLAGIADKFGVDLSDLKAWNHLHINKAVPGQTLKLNQDGAAGAAMASKVSKPAIAAGL</sequence>
<feature type="domain" description="LysM" evidence="3">
    <location>
        <begin position="356"/>
        <end position="399"/>
    </location>
</feature>
<dbReference type="Gene3D" id="3.10.350.10">
    <property type="entry name" value="LysM domain"/>
    <property type="match status" value="1"/>
</dbReference>
<proteinExistence type="inferred from homology"/>
<protein>
    <recommendedName>
        <fullName evidence="3">LysM domain-containing protein</fullName>
    </recommendedName>
</protein>
<evidence type="ECO:0000313" key="5">
    <source>
        <dbReference type="Proteomes" id="UP000186720"/>
    </source>
</evidence>
<dbReference type="OrthoDB" id="9815002at2"/>
<dbReference type="CDD" id="cd16894">
    <property type="entry name" value="MltD-like"/>
    <property type="match status" value="1"/>
</dbReference>
<dbReference type="EMBL" id="MPPL01000001">
    <property type="protein sequence ID" value="OKS89528.1"/>
    <property type="molecule type" value="Genomic_DNA"/>
</dbReference>
<dbReference type="InterPro" id="IPR008258">
    <property type="entry name" value="Transglycosylase_SLT_dom_1"/>
</dbReference>
<dbReference type="InterPro" id="IPR036779">
    <property type="entry name" value="LysM_dom_sf"/>
</dbReference>
<dbReference type="CDD" id="cd00118">
    <property type="entry name" value="LysM"/>
    <property type="match status" value="1"/>
</dbReference>
<dbReference type="Pfam" id="PF01464">
    <property type="entry name" value="SLT"/>
    <property type="match status" value="1"/>
</dbReference>
<dbReference type="STRING" id="1302689.RG47T_5012"/>
<dbReference type="PROSITE" id="PS51782">
    <property type="entry name" value="LYSM"/>
    <property type="match status" value="1"/>
</dbReference>
<feature type="chain" id="PRO_5010257735" description="LysM domain-containing protein" evidence="2">
    <location>
        <begin position="20"/>
        <end position="422"/>
    </location>
</feature>
<feature type="signal peptide" evidence="2">
    <location>
        <begin position="1"/>
        <end position="19"/>
    </location>
</feature>